<sequence length="112" mass="12855">MVRAEDSQSREQLLKLLQGGEPACRRLFLDYHGLRLIWSWMMNLGCTNQTNSLSLRMEILQTLSKLPIPNKTMLQESKVFGVVEKWSVDIGSDSSANSTPCHEMDRKERFVP</sequence>
<evidence type="ECO:0000313" key="2">
    <source>
        <dbReference type="EMBL" id="CAG2067934.1"/>
    </source>
</evidence>
<dbReference type="Proteomes" id="UP001153148">
    <property type="component" value="Unassembled WGS sequence"/>
</dbReference>
<comment type="caution">
    <text evidence="2">The sequence shown here is derived from an EMBL/GenBank/DDBJ whole genome shotgun (WGS) entry which is preliminary data.</text>
</comment>
<evidence type="ECO:0000313" key="3">
    <source>
        <dbReference type="Proteomes" id="UP001153148"/>
    </source>
</evidence>
<name>A0ABN7PR84_TIMPD</name>
<gene>
    <name evidence="2" type="ORF">TPAB3V08_LOCUS14877</name>
</gene>
<feature type="region of interest" description="Disordered" evidence="1">
    <location>
        <begin position="92"/>
        <end position="112"/>
    </location>
</feature>
<keyword evidence="3" id="KW-1185">Reference proteome</keyword>
<dbReference type="PANTHER" id="PTHR46711">
    <property type="entry name" value="HISTONE-LYSINE N-METHYLTRANSFERASE SETD2"/>
    <property type="match status" value="1"/>
</dbReference>
<protein>
    <submittedName>
        <fullName evidence="2">Uncharacterized protein</fullName>
    </submittedName>
</protein>
<proteinExistence type="predicted"/>
<evidence type="ECO:0000256" key="1">
    <source>
        <dbReference type="SAM" id="MobiDB-lite"/>
    </source>
</evidence>
<reference evidence="2" key="1">
    <citation type="submission" date="2021-03" db="EMBL/GenBank/DDBJ databases">
        <authorList>
            <person name="Tran Van P."/>
        </authorList>
    </citation>
    <scope>NUCLEOTIDE SEQUENCE</scope>
</reference>
<dbReference type="PANTHER" id="PTHR46711:SF1">
    <property type="entry name" value="HISTONE-LYSINE N-METHYLTRANSFERASE SETD2"/>
    <property type="match status" value="1"/>
</dbReference>
<organism evidence="2 3">
    <name type="scientific">Timema podura</name>
    <name type="common">Walking stick</name>
    <dbReference type="NCBI Taxonomy" id="61482"/>
    <lineage>
        <taxon>Eukaryota</taxon>
        <taxon>Metazoa</taxon>
        <taxon>Ecdysozoa</taxon>
        <taxon>Arthropoda</taxon>
        <taxon>Hexapoda</taxon>
        <taxon>Insecta</taxon>
        <taxon>Pterygota</taxon>
        <taxon>Neoptera</taxon>
        <taxon>Polyneoptera</taxon>
        <taxon>Phasmatodea</taxon>
        <taxon>Timematodea</taxon>
        <taxon>Timematoidea</taxon>
        <taxon>Timematidae</taxon>
        <taxon>Timema</taxon>
    </lineage>
</organism>
<dbReference type="InterPro" id="IPR042294">
    <property type="entry name" value="SETD2_animal"/>
</dbReference>
<dbReference type="EMBL" id="CAJPIN010078345">
    <property type="protein sequence ID" value="CAG2067934.1"/>
    <property type="molecule type" value="Genomic_DNA"/>
</dbReference>
<feature type="compositionally biased region" description="Basic and acidic residues" evidence="1">
    <location>
        <begin position="102"/>
        <end position="112"/>
    </location>
</feature>
<accession>A0ABN7PR84</accession>